<protein>
    <submittedName>
        <fullName evidence="2">Uncharacterized protein</fullName>
    </submittedName>
</protein>
<evidence type="ECO:0000256" key="1">
    <source>
        <dbReference type="SAM" id="MobiDB-lite"/>
    </source>
</evidence>
<dbReference type="RefSeq" id="WP_192757190.1">
    <property type="nucleotide sequence ID" value="NZ_JADBEM010000001.1"/>
</dbReference>
<accession>A0A927MV30</accession>
<comment type="caution">
    <text evidence="2">The sequence shown here is derived from an EMBL/GenBank/DDBJ whole genome shotgun (WGS) entry which is preliminary data.</text>
</comment>
<proteinExistence type="predicted"/>
<feature type="compositionally biased region" description="Basic residues" evidence="1">
    <location>
        <begin position="84"/>
        <end position="99"/>
    </location>
</feature>
<dbReference type="EMBL" id="JADBEM010000001">
    <property type="protein sequence ID" value="MBE1605353.1"/>
    <property type="molecule type" value="Genomic_DNA"/>
</dbReference>
<keyword evidence="3" id="KW-1185">Reference proteome</keyword>
<name>A0A927MV30_9ACTN</name>
<feature type="region of interest" description="Disordered" evidence="1">
    <location>
        <begin position="59"/>
        <end position="113"/>
    </location>
</feature>
<gene>
    <name evidence="2" type="ORF">HEB94_002201</name>
</gene>
<dbReference type="Proteomes" id="UP000638648">
    <property type="component" value="Unassembled WGS sequence"/>
</dbReference>
<evidence type="ECO:0000313" key="2">
    <source>
        <dbReference type="EMBL" id="MBE1605353.1"/>
    </source>
</evidence>
<feature type="compositionally biased region" description="Gly residues" evidence="1">
    <location>
        <begin position="101"/>
        <end position="113"/>
    </location>
</feature>
<organism evidence="2 3">
    <name type="scientific">Actinopolymorpha pittospori</name>
    <dbReference type="NCBI Taxonomy" id="648752"/>
    <lineage>
        <taxon>Bacteria</taxon>
        <taxon>Bacillati</taxon>
        <taxon>Actinomycetota</taxon>
        <taxon>Actinomycetes</taxon>
        <taxon>Propionibacteriales</taxon>
        <taxon>Actinopolymorphaceae</taxon>
        <taxon>Actinopolymorpha</taxon>
    </lineage>
</organism>
<evidence type="ECO:0000313" key="3">
    <source>
        <dbReference type="Proteomes" id="UP000638648"/>
    </source>
</evidence>
<sequence length="113" mass="11244">MASTLIGSGAAVVPAGAFHPIEASPAERTPAWRAAGVGVAFRSPPLAAVDAAPRAGTSVAASEGAAKPVVSAASPRRPANPVRARTRGSRPRRRGKRGLRGWAGLGGAECGLT</sequence>
<dbReference type="AlphaFoldDB" id="A0A927MV30"/>
<reference evidence="2" key="1">
    <citation type="submission" date="2020-10" db="EMBL/GenBank/DDBJ databases">
        <title>Sequencing the genomes of 1000 actinobacteria strains.</title>
        <authorList>
            <person name="Klenk H.-P."/>
        </authorList>
    </citation>
    <scope>NUCLEOTIDE SEQUENCE</scope>
    <source>
        <strain evidence="2">DSM 45354</strain>
    </source>
</reference>